<evidence type="ECO:0000256" key="1">
    <source>
        <dbReference type="ARBA" id="ARBA00009374"/>
    </source>
</evidence>
<dbReference type="EMBL" id="WHWC01000002">
    <property type="protein sequence ID" value="KAG8389321.1"/>
    <property type="molecule type" value="Genomic_DNA"/>
</dbReference>
<evidence type="ECO:0000313" key="8">
    <source>
        <dbReference type="Proteomes" id="UP000826271"/>
    </source>
</evidence>
<proteinExistence type="inferred from homology"/>
<evidence type="ECO:0000313" key="7">
    <source>
        <dbReference type="EMBL" id="KAG8389321.1"/>
    </source>
</evidence>
<evidence type="ECO:0000256" key="4">
    <source>
        <dbReference type="PROSITE-ProRule" id="PRU01131"/>
    </source>
</evidence>
<feature type="region of interest" description="Disordered" evidence="5">
    <location>
        <begin position="1"/>
        <end position="22"/>
    </location>
</feature>
<protein>
    <recommendedName>
        <fullName evidence="6">FLZ-type domain-containing protein</fullName>
    </recommendedName>
</protein>
<dbReference type="AlphaFoldDB" id="A0AAV6Y283"/>
<reference evidence="7" key="1">
    <citation type="submission" date="2019-10" db="EMBL/GenBank/DDBJ databases">
        <authorList>
            <person name="Zhang R."/>
            <person name="Pan Y."/>
            <person name="Wang J."/>
            <person name="Ma R."/>
            <person name="Yu S."/>
        </authorList>
    </citation>
    <scope>NUCLEOTIDE SEQUENCE</scope>
    <source>
        <strain evidence="7">LA-IB0</strain>
        <tissue evidence="7">Leaf</tissue>
    </source>
</reference>
<comment type="caution">
    <text evidence="7">The sequence shown here is derived from an EMBL/GenBank/DDBJ whole genome shotgun (WGS) entry which is preliminary data.</text>
</comment>
<keyword evidence="3" id="KW-0862">Zinc</keyword>
<keyword evidence="3" id="KW-0863">Zinc-finger</keyword>
<sequence>MTVKRSRPGSSSSHLETANSTNAAASVTPVKFMKTDDAAEPSRPKILTFASPVSVAESDQQKIGGFLERCHYCNKRIAQNSEFIESLDILTLEIYSTLCAFCSAECRDLQIAVDQSARKPPENRK</sequence>
<evidence type="ECO:0000256" key="2">
    <source>
        <dbReference type="ARBA" id="ARBA00022723"/>
    </source>
</evidence>
<dbReference type="Proteomes" id="UP000826271">
    <property type="component" value="Unassembled WGS sequence"/>
</dbReference>
<feature type="zinc finger region" description="FLZ-type" evidence="4">
    <location>
        <begin position="65"/>
        <end position="118"/>
    </location>
</feature>
<feature type="domain" description="FLZ-type" evidence="6">
    <location>
        <begin position="65"/>
        <end position="118"/>
    </location>
</feature>
<accession>A0AAV6Y283</accession>
<dbReference type="InterPro" id="IPR007650">
    <property type="entry name" value="Zf-FLZ_dom"/>
</dbReference>
<keyword evidence="2" id="KW-0479">Metal-binding</keyword>
<evidence type="ECO:0000256" key="5">
    <source>
        <dbReference type="SAM" id="MobiDB-lite"/>
    </source>
</evidence>
<organism evidence="7 8">
    <name type="scientific">Buddleja alternifolia</name>
    <dbReference type="NCBI Taxonomy" id="168488"/>
    <lineage>
        <taxon>Eukaryota</taxon>
        <taxon>Viridiplantae</taxon>
        <taxon>Streptophyta</taxon>
        <taxon>Embryophyta</taxon>
        <taxon>Tracheophyta</taxon>
        <taxon>Spermatophyta</taxon>
        <taxon>Magnoliopsida</taxon>
        <taxon>eudicotyledons</taxon>
        <taxon>Gunneridae</taxon>
        <taxon>Pentapetalae</taxon>
        <taxon>asterids</taxon>
        <taxon>lamiids</taxon>
        <taxon>Lamiales</taxon>
        <taxon>Scrophulariaceae</taxon>
        <taxon>Buddlejeae</taxon>
        <taxon>Buddleja</taxon>
    </lineage>
</organism>
<dbReference type="GO" id="GO:0008270">
    <property type="term" value="F:zinc ion binding"/>
    <property type="evidence" value="ECO:0007669"/>
    <property type="project" value="UniProtKB-KW"/>
</dbReference>
<name>A0AAV6Y283_9LAMI</name>
<comment type="similarity">
    <text evidence="1">Belongs to the FLZ family.</text>
</comment>
<gene>
    <name evidence="7" type="ORF">BUALT_Bualt02G0217200</name>
</gene>
<dbReference type="PROSITE" id="PS51795">
    <property type="entry name" value="ZF_FLZ"/>
    <property type="match status" value="1"/>
</dbReference>
<evidence type="ECO:0000256" key="3">
    <source>
        <dbReference type="ARBA" id="ARBA00022771"/>
    </source>
</evidence>
<dbReference type="Pfam" id="PF04570">
    <property type="entry name" value="zf-FLZ"/>
    <property type="match status" value="1"/>
</dbReference>
<evidence type="ECO:0000259" key="6">
    <source>
        <dbReference type="PROSITE" id="PS51795"/>
    </source>
</evidence>
<keyword evidence="8" id="KW-1185">Reference proteome</keyword>